<dbReference type="AlphaFoldDB" id="A0A1M5KUX5"/>
<dbReference type="PANTHER" id="PTHR35788:SF1">
    <property type="entry name" value="EXPORTED PROTEIN"/>
    <property type="match status" value="1"/>
</dbReference>
<dbReference type="STRING" id="1123382.SAMN02745221_00483"/>
<evidence type="ECO:0000313" key="2">
    <source>
        <dbReference type="Proteomes" id="UP000242329"/>
    </source>
</evidence>
<dbReference type="InterPro" id="IPR007391">
    <property type="entry name" value="Vancomycin_resist_VanW"/>
</dbReference>
<name>A0A1M5KUX5_9FIRM</name>
<dbReference type="Pfam" id="PF04294">
    <property type="entry name" value="VanW"/>
    <property type="match status" value="1"/>
</dbReference>
<dbReference type="InterPro" id="IPR052913">
    <property type="entry name" value="Glycopeptide_resist_protein"/>
</dbReference>
<dbReference type="Proteomes" id="UP000242329">
    <property type="component" value="Unassembled WGS sequence"/>
</dbReference>
<keyword evidence="2" id="KW-1185">Reference proteome</keyword>
<reference evidence="2" key="1">
    <citation type="submission" date="2016-11" db="EMBL/GenBank/DDBJ databases">
        <authorList>
            <person name="Varghese N."/>
            <person name="Submissions S."/>
        </authorList>
    </citation>
    <scope>NUCLEOTIDE SEQUENCE [LARGE SCALE GENOMIC DNA]</scope>
    <source>
        <strain evidence="2">DSM 11003</strain>
    </source>
</reference>
<protein>
    <submittedName>
        <fullName evidence="1">VanW like protein</fullName>
    </submittedName>
</protein>
<organism evidence="1 2">
    <name type="scientific">Thermosyntropha lipolytica DSM 11003</name>
    <dbReference type="NCBI Taxonomy" id="1123382"/>
    <lineage>
        <taxon>Bacteria</taxon>
        <taxon>Bacillati</taxon>
        <taxon>Bacillota</taxon>
        <taxon>Clostridia</taxon>
        <taxon>Eubacteriales</taxon>
        <taxon>Syntrophomonadaceae</taxon>
        <taxon>Thermosyntropha</taxon>
    </lineage>
</organism>
<gene>
    <name evidence="1" type="ORF">SAMN02745221_00483</name>
</gene>
<dbReference type="EMBL" id="FQWY01000006">
    <property type="protein sequence ID" value="SHG56604.1"/>
    <property type="molecule type" value="Genomic_DNA"/>
</dbReference>
<dbReference type="PANTHER" id="PTHR35788">
    <property type="entry name" value="EXPORTED PROTEIN-RELATED"/>
    <property type="match status" value="1"/>
</dbReference>
<evidence type="ECO:0000313" key="1">
    <source>
        <dbReference type="EMBL" id="SHG56604.1"/>
    </source>
</evidence>
<accession>A0A1M5KUX5</accession>
<sequence length="241" mass="26489">MKPGVEVAGEKVEGLLPEEVQEVVEELAVRYQKVPIEPTIDKITGEIIPEKYGVIIDVESTVNEVLRAGENEKISLKVIKIKPRYSADDLQRADTVIGSYCTFIAGSYARFNNISLASKAINNTVVWPGEIFSFNNTVGPRTPERGYMPAPVIMMGAMDFDYGGGVCQVASTLYNAALKAGLKIIERHMHSRRIHYVPEGMDATVDYGSLDLRFENNTAGPVIIKSAVKGGKLVVEIWGER</sequence>
<proteinExistence type="predicted"/>